<organism evidence="4">
    <name type="scientific">Eustigmatophyceae sp. Mont 10/10-1w</name>
    <dbReference type="NCBI Taxonomy" id="2506145"/>
    <lineage>
        <taxon>Eukaryota</taxon>
        <taxon>Sar</taxon>
        <taxon>Stramenopiles</taxon>
        <taxon>Ochrophyta</taxon>
        <taxon>Eustigmatophyceae</taxon>
    </lineage>
</organism>
<geneLocation type="plastid" evidence="4"/>
<dbReference type="SUPFAM" id="SSF46561">
    <property type="entry name" value="Ribosomal protein L29 (L29p)"/>
    <property type="match status" value="1"/>
</dbReference>
<dbReference type="Gene3D" id="1.10.287.310">
    <property type="match status" value="1"/>
</dbReference>
<dbReference type="GO" id="GO:0003735">
    <property type="term" value="F:structural constituent of ribosome"/>
    <property type="evidence" value="ECO:0007669"/>
    <property type="project" value="InterPro"/>
</dbReference>
<keyword evidence="2 4" id="KW-0689">Ribosomal protein</keyword>
<reference evidence="4" key="1">
    <citation type="journal article" date="2019" name="Genome Biol. Evol.">
        <title>Plastid Genomes and Proteins Illuminate the Evolution of Eustigmatophyte Algae and Their Bacterial Endosymbionts.</title>
        <authorList>
            <person name="Sevcikova T."/>
            <person name="Yurchenko T."/>
            <person name="Fawley K.P."/>
            <person name="Amaral R."/>
            <person name="Strnad H."/>
            <person name="Santos L.M."/>
            <person name="Fawley M.W."/>
            <person name="Elias M."/>
        </authorList>
    </citation>
    <scope>NUCLEOTIDE SEQUENCE</scope>
</reference>
<evidence type="ECO:0000256" key="3">
    <source>
        <dbReference type="ARBA" id="ARBA00023274"/>
    </source>
</evidence>
<dbReference type="RefSeq" id="YP_009550737.1">
    <property type="nucleotide sequence ID" value="NC_040297.1"/>
</dbReference>
<evidence type="ECO:0000313" key="4">
    <source>
        <dbReference type="EMBL" id="QAA11672.1"/>
    </source>
</evidence>
<dbReference type="NCBIfam" id="TIGR00012">
    <property type="entry name" value="L29"/>
    <property type="match status" value="1"/>
</dbReference>
<dbReference type="HAMAP" id="MF_00374">
    <property type="entry name" value="Ribosomal_uL29"/>
    <property type="match status" value="1"/>
</dbReference>
<dbReference type="Pfam" id="PF00831">
    <property type="entry name" value="Ribosomal_L29"/>
    <property type="match status" value="1"/>
</dbReference>
<proteinExistence type="inferred from homology"/>
<keyword evidence="3" id="KW-0687">Ribonucleoprotein</keyword>
<dbReference type="GO" id="GO:0006412">
    <property type="term" value="P:translation"/>
    <property type="evidence" value="ECO:0007669"/>
    <property type="project" value="InterPro"/>
</dbReference>
<dbReference type="InterPro" id="IPR036049">
    <property type="entry name" value="Ribosomal_uL29_sf"/>
</dbReference>
<evidence type="ECO:0000256" key="2">
    <source>
        <dbReference type="ARBA" id="ARBA00022980"/>
    </source>
</evidence>
<dbReference type="GO" id="GO:1990904">
    <property type="term" value="C:ribonucleoprotein complex"/>
    <property type="evidence" value="ECO:0007669"/>
    <property type="project" value="UniProtKB-KW"/>
</dbReference>
<dbReference type="AlphaFoldDB" id="A0A451FMN4"/>
<dbReference type="PROSITE" id="PS00579">
    <property type="entry name" value="RIBOSOMAL_L29"/>
    <property type="match status" value="1"/>
</dbReference>
<dbReference type="GO" id="GO:0005840">
    <property type="term" value="C:ribosome"/>
    <property type="evidence" value="ECO:0007669"/>
    <property type="project" value="UniProtKB-KW"/>
</dbReference>
<dbReference type="GeneID" id="38947810"/>
<accession>A0A451FMN4</accession>
<comment type="similarity">
    <text evidence="1">Belongs to the universal ribosomal protein uL29 family.</text>
</comment>
<evidence type="ECO:0000256" key="1">
    <source>
        <dbReference type="ARBA" id="ARBA00009254"/>
    </source>
</evidence>
<dbReference type="EMBL" id="MK281455">
    <property type="protein sequence ID" value="QAA11672.1"/>
    <property type="molecule type" value="Genomic_DNA"/>
</dbReference>
<name>A0A451FMN4_9STRA</name>
<protein>
    <submittedName>
        <fullName evidence="4">Ribosomal protein L29</fullName>
    </submittedName>
</protein>
<sequence>MSLPKYDVLKNLSSSEIEEKILVLKKELLYLRIQNANFSNKSPHLIKSTKHQLAQLLTFQRQNYQTPLKKGVKKK</sequence>
<dbReference type="InterPro" id="IPR001854">
    <property type="entry name" value="Ribosomal_uL29"/>
</dbReference>
<dbReference type="InterPro" id="IPR018254">
    <property type="entry name" value="Ribosomal_uL29_CS"/>
</dbReference>
<keyword evidence="4" id="KW-0934">Plastid</keyword>
<gene>
    <name evidence="4" type="primary">rpl29</name>
</gene>